<dbReference type="PANTHER" id="PTHR47718:SF17">
    <property type="entry name" value="PROTEIN FAR1-RELATED SEQUENCE 5-LIKE"/>
    <property type="match status" value="1"/>
</dbReference>
<dbReference type="Proteomes" id="UP001630127">
    <property type="component" value="Unassembled WGS sequence"/>
</dbReference>
<evidence type="ECO:0000256" key="1">
    <source>
        <dbReference type="SAM" id="MobiDB-lite"/>
    </source>
</evidence>
<dbReference type="PANTHER" id="PTHR47718">
    <property type="entry name" value="OS01G0519700 PROTEIN"/>
    <property type="match status" value="1"/>
</dbReference>
<feature type="region of interest" description="Disordered" evidence="1">
    <location>
        <begin position="1"/>
        <end position="41"/>
    </location>
</feature>
<reference evidence="2 3" key="1">
    <citation type="submission" date="2024-11" db="EMBL/GenBank/DDBJ databases">
        <title>A near-complete genome assembly of Cinchona calisaya.</title>
        <authorList>
            <person name="Lian D.C."/>
            <person name="Zhao X.W."/>
            <person name="Wei L."/>
        </authorList>
    </citation>
    <scope>NUCLEOTIDE SEQUENCE [LARGE SCALE GENOMIC DNA]</scope>
    <source>
        <tissue evidence="2">Nenye</tissue>
    </source>
</reference>
<name>A0ABD2ZBE4_9GENT</name>
<organism evidence="2 3">
    <name type="scientific">Cinchona calisaya</name>
    <dbReference type="NCBI Taxonomy" id="153742"/>
    <lineage>
        <taxon>Eukaryota</taxon>
        <taxon>Viridiplantae</taxon>
        <taxon>Streptophyta</taxon>
        <taxon>Embryophyta</taxon>
        <taxon>Tracheophyta</taxon>
        <taxon>Spermatophyta</taxon>
        <taxon>Magnoliopsida</taxon>
        <taxon>eudicotyledons</taxon>
        <taxon>Gunneridae</taxon>
        <taxon>Pentapetalae</taxon>
        <taxon>asterids</taxon>
        <taxon>lamiids</taxon>
        <taxon>Gentianales</taxon>
        <taxon>Rubiaceae</taxon>
        <taxon>Cinchonoideae</taxon>
        <taxon>Cinchoneae</taxon>
        <taxon>Cinchona</taxon>
    </lineage>
</organism>
<dbReference type="AlphaFoldDB" id="A0ABD2ZBE4"/>
<accession>A0ABD2ZBE4</accession>
<comment type="caution">
    <text evidence="2">The sequence shown here is derived from an EMBL/GenBank/DDBJ whole genome shotgun (WGS) entry which is preliminary data.</text>
</comment>
<keyword evidence="3" id="KW-1185">Reference proteome</keyword>
<sequence length="228" mass="26868">MLAAEENPMTIEEKTMMMDETRERKRSRHRRGQDCDRRKQNLFISEGSKLVRSDVNSENNFSSKSDDFEVVSFDGKEGANEIEYDKEYDMEYARNMSFERWKRQMNFTIYTLRRMGLVLEGATGHTIVMFALKSRGYENVGFVTKDLYNKIDAEMRKEIAMGDAEGTIGYLSAKKDVDSIFFYNYYTDEQDRLQRLFWADSHFRIDYSRFGDVFYLIQRIALTTTGSP</sequence>
<evidence type="ECO:0000313" key="3">
    <source>
        <dbReference type="Proteomes" id="UP001630127"/>
    </source>
</evidence>
<feature type="compositionally biased region" description="Basic and acidic residues" evidence="1">
    <location>
        <begin position="11"/>
        <end position="23"/>
    </location>
</feature>
<evidence type="ECO:0000313" key="2">
    <source>
        <dbReference type="EMBL" id="KAL3515692.1"/>
    </source>
</evidence>
<proteinExistence type="predicted"/>
<protein>
    <recommendedName>
        <fullName evidence="4">Protein FAR1-RELATED SEQUENCE</fullName>
    </recommendedName>
</protein>
<evidence type="ECO:0008006" key="4">
    <source>
        <dbReference type="Google" id="ProtNLM"/>
    </source>
</evidence>
<gene>
    <name evidence="2" type="ORF">ACH5RR_022594</name>
</gene>
<dbReference type="EMBL" id="JBJUIK010000010">
    <property type="protein sequence ID" value="KAL3515692.1"/>
    <property type="molecule type" value="Genomic_DNA"/>
</dbReference>